<dbReference type="InterPro" id="IPR001683">
    <property type="entry name" value="PX_dom"/>
</dbReference>
<dbReference type="InterPro" id="IPR036871">
    <property type="entry name" value="PX_dom_sf"/>
</dbReference>
<evidence type="ECO:0000256" key="3">
    <source>
        <dbReference type="SAM" id="Phobius"/>
    </source>
</evidence>
<evidence type="ECO:0000259" key="5">
    <source>
        <dbReference type="PROSITE" id="PS51207"/>
    </source>
</evidence>
<dbReference type="PROSITE" id="PS51207">
    <property type="entry name" value="PXA"/>
    <property type="match status" value="1"/>
</dbReference>
<organism evidence="6 7">
    <name type="scientific">Gonapodya prolifera (strain JEL478)</name>
    <name type="common">Monoblepharis prolifera</name>
    <dbReference type="NCBI Taxonomy" id="1344416"/>
    <lineage>
        <taxon>Eukaryota</taxon>
        <taxon>Fungi</taxon>
        <taxon>Fungi incertae sedis</taxon>
        <taxon>Chytridiomycota</taxon>
        <taxon>Chytridiomycota incertae sedis</taxon>
        <taxon>Monoblepharidomycetes</taxon>
        <taxon>Monoblepharidales</taxon>
        <taxon>Gonapodyaceae</taxon>
        <taxon>Gonapodya</taxon>
    </lineage>
</organism>
<dbReference type="Proteomes" id="UP000070544">
    <property type="component" value="Unassembled WGS sequence"/>
</dbReference>
<dbReference type="SMART" id="SM00312">
    <property type="entry name" value="PX"/>
    <property type="match status" value="1"/>
</dbReference>
<feature type="compositionally biased region" description="Basic and acidic residues" evidence="2">
    <location>
        <begin position="950"/>
        <end position="959"/>
    </location>
</feature>
<dbReference type="Pfam" id="PF08628">
    <property type="entry name" value="Nexin_C"/>
    <property type="match status" value="1"/>
</dbReference>
<reference evidence="6 7" key="1">
    <citation type="journal article" date="2015" name="Genome Biol. Evol.">
        <title>Phylogenomic analyses indicate that early fungi evolved digesting cell walls of algal ancestors of land plants.</title>
        <authorList>
            <person name="Chang Y."/>
            <person name="Wang S."/>
            <person name="Sekimoto S."/>
            <person name="Aerts A.L."/>
            <person name="Choi C."/>
            <person name="Clum A."/>
            <person name="LaButti K.M."/>
            <person name="Lindquist E.A."/>
            <person name="Yee Ngan C."/>
            <person name="Ohm R.A."/>
            <person name="Salamov A.A."/>
            <person name="Grigoriev I.V."/>
            <person name="Spatafora J.W."/>
            <person name="Berbee M.L."/>
        </authorList>
    </citation>
    <scope>NUCLEOTIDE SEQUENCE [LARGE SCALE GENOMIC DNA]</scope>
    <source>
        <strain evidence="6 7">JEL478</strain>
    </source>
</reference>
<dbReference type="InterPro" id="IPR013937">
    <property type="entry name" value="Sorting_nexin_C"/>
</dbReference>
<name>A0A139A2N4_GONPJ</name>
<protein>
    <recommendedName>
        <fullName evidence="8">PX domain-containing protein</fullName>
    </recommendedName>
</protein>
<feature type="region of interest" description="Disordered" evidence="2">
    <location>
        <begin position="236"/>
        <end position="262"/>
    </location>
</feature>
<dbReference type="OrthoDB" id="120967at2759"/>
<dbReference type="PANTHER" id="PTHR22775:SF3">
    <property type="entry name" value="SORTING NEXIN-13"/>
    <property type="match status" value="1"/>
</dbReference>
<accession>A0A139A2N4</accession>
<dbReference type="PANTHER" id="PTHR22775">
    <property type="entry name" value="SORTING NEXIN"/>
    <property type="match status" value="1"/>
</dbReference>
<evidence type="ECO:0000256" key="2">
    <source>
        <dbReference type="SAM" id="MobiDB-lite"/>
    </source>
</evidence>
<feature type="transmembrane region" description="Helical" evidence="3">
    <location>
        <begin position="53"/>
        <end position="73"/>
    </location>
</feature>
<evidence type="ECO:0000313" key="7">
    <source>
        <dbReference type="Proteomes" id="UP000070544"/>
    </source>
</evidence>
<feature type="region of interest" description="Disordered" evidence="2">
    <location>
        <begin position="940"/>
        <end position="959"/>
    </location>
</feature>
<dbReference type="SMART" id="SM00313">
    <property type="entry name" value="PXA"/>
    <property type="match status" value="1"/>
</dbReference>
<sequence length="1044" mass="117469">MSAGTSTPRSTRCPLPTLITHPCFPFPLSPTENLAKAFVFSARTLLRFLSDGVIAPISTVIGITITLLLTIVLTSPRRIEQPVPDSKILPPLTKLYKRIHDIRRRQEEMEMEAQVEEAEDGEAVDTDTQRTATATESASPLDRLASTSGSGSPLDRPLRKLALKISDEFLAWVADLSREKQFILSVQSSIISAVSTFVRLGLAVDWGLYLTEHLLPAVTEHLAETKRAEKRLHSANILGSRRGQGQGQGYGQTQTQTQASEERTVDRFYRGGNLHPVVTRAGTGNRVDAECFHLRTAFAKILHIALPQTERHSALVFCIVREVLVCKVIQPLLRMLADPDFWNKLVVSLSQSSILERGELKNIQESLSRFEERTRMTLDIRLDDHQLLRFRTFEEFLDVIKGCEDLIEAEIIAQNVLQEMERQRGFVAEMEATPVHENRDRDNLAGVKVYINRLEVASKRIERKIEKLRKGGKLGLRSDETHIGTLAELFQNTDALALFERFMAREGKSAVLDVWRALRATPIPSPTQEHDDLDDSIWQTLPSIIDLLTPSTRALIDIDPAQWDEFDRTWSEHMRRRVVHRQLDPLTASVVEEADRAALRERERSILQFFADLDRDVENVLQYEDLQLFFRSPMWLQHVQAREKGLAADSRRSSSESLNTATETANLAHLPSIIREPSYDVEPNATSHGSSQRVSMELHAIPNASDSQMSSGDIGASSVDDLENHRLPSITSCVVTPDEQKGVNSFILTATVDGMPDPGPVSRTYKDFLALHGELQKRFPSTMMFRTVPEISVFAELMKSKQEIAGARRSLLQSYLDAILQVPPIRTSSHELATFLLGKPYAEALMQERRTQRMQHRRVHHAVREHPPARGPAAAIQALLVEVFDLNEKGNWFRKQAVTILLQQVFGETINRYVNVRLKEYTTESRTAVGIEKMLGKFWPDGQRISGGPKTERTDSQKEQTKADAWVLLKSHVVDLLGTLLGEANALAGAECLFAAIQNSSINAHFLYTELDALLPLLADAEGDRDRDRHRGHARSSHLPLYEL</sequence>
<dbReference type="SUPFAM" id="SSF64268">
    <property type="entry name" value="PX domain"/>
    <property type="match status" value="1"/>
</dbReference>
<evidence type="ECO:0008006" key="8">
    <source>
        <dbReference type="Google" id="ProtNLM"/>
    </source>
</evidence>
<comment type="similarity">
    <text evidence="1">Belongs to the sorting nexin family.</text>
</comment>
<feature type="domain" description="PX" evidence="4">
    <location>
        <begin position="724"/>
        <end position="843"/>
    </location>
</feature>
<feature type="compositionally biased region" description="Polar residues" evidence="2">
    <location>
        <begin position="129"/>
        <end position="138"/>
    </location>
</feature>
<dbReference type="InterPro" id="IPR003114">
    <property type="entry name" value="Phox_assoc"/>
</dbReference>
<evidence type="ECO:0000313" key="6">
    <source>
        <dbReference type="EMBL" id="KXS10908.1"/>
    </source>
</evidence>
<dbReference type="OMA" id="AMYVVEV"/>
<feature type="region of interest" description="Disordered" evidence="2">
    <location>
        <begin position="108"/>
        <end position="153"/>
    </location>
</feature>
<keyword evidence="7" id="KW-1185">Reference proteome</keyword>
<feature type="domain" description="PXA" evidence="5">
    <location>
        <begin position="151"/>
        <end position="354"/>
    </location>
</feature>
<feature type="region of interest" description="Disordered" evidence="2">
    <location>
        <begin position="1025"/>
        <end position="1044"/>
    </location>
</feature>
<feature type="compositionally biased region" description="Acidic residues" evidence="2">
    <location>
        <begin position="109"/>
        <end position="125"/>
    </location>
</feature>
<dbReference type="EMBL" id="KQ965812">
    <property type="protein sequence ID" value="KXS10908.1"/>
    <property type="molecule type" value="Genomic_DNA"/>
</dbReference>
<evidence type="ECO:0000259" key="4">
    <source>
        <dbReference type="PROSITE" id="PS50195"/>
    </source>
</evidence>
<dbReference type="Gene3D" id="3.30.1520.10">
    <property type="entry name" value="Phox-like domain"/>
    <property type="match status" value="1"/>
</dbReference>
<dbReference type="CDD" id="cd06093">
    <property type="entry name" value="PX_domain"/>
    <property type="match status" value="1"/>
</dbReference>
<evidence type="ECO:0000256" key="1">
    <source>
        <dbReference type="ARBA" id="ARBA00010883"/>
    </source>
</evidence>
<dbReference type="GO" id="GO:0035091">
    <property type="term" value="F:phosphatidylinositol binding"/>
    <property type="evidence" value="ECO:0007669"/>
    <property type="project" value="InterPro"/>
</dbReference>
<keyword evidence="3" id="KW-0472">Membrane</keyword>
<keyword evidence="3" id="KW-0812">Transmembrane</keyword>
<proteinExistence type="inferred from homology"/>
<dbReference type="STRING" id="1344416.A0A139A2N4"/>
<dbReference type="Pfam" id="PF00787">
    <property type="entry name" value="PX"/>
    <property type="match status" value="1"/>
</dbReference>
<keyword evidence="3" id="KW-1133">Transmembrane helix</keyword>
<dbReference type="Pfam" id="PF02194">
    <property type="entry name" value="PXA"/>
    <property type="match status" value="1"/>
</dbReference>
<dbReference type="AlphaFoldDB" id="A0A139A2N4"/>
<gene>
    <name evidence="6" type="ORF">M427DRAFT_459903</name>
</gene>
<dbReference type="PROSITE" id="PS50195">
    <property type="entry name" value="PX"/>
    <property type="match status" value="1"/>
</dbReference>